<accession>A0AAN8WVZ9</accession>
<evidence type="ECO:0000256" key="1">
    <source>
        <dbReference type="SAM" id="Phobius"/>
    </source>
</evidence>
<name>A0AAN8WVZ9_HALRR</name>
<keyword evidence="1" id="KW-1133">Transmembrane helix</keyword>
<keyword evidence="1" id="KW-0812">Transmembrane</keyword>
<evidence type="ECO:0000313" key="2">
    <source>
        <dbReference type="EMBL" id="KAK7069778.1"/>
    </source>
</evidence>
<evidence type="ECO:0000313" key="3">
    <source>
        <dbReference type="Proteomes" id="UP001381693"/>
    </source>
</evidence>
<reference evidence="2 3" key="1">
    <citation type="submission" date="2023-11" db="EMBL/GenBank/DDBJ databases">
        <title>Halocaridina rubra genome assembly.</title>
        <authorList>
            <person name="Smith C."/>
        </authorList>
    </citation>
    <scope>NUCLEOTIDE SEQUENCE [LARGE SCALE GENOMIC DNA]</scope>
    <source>
        <strain evidence="2">EP-1</strain>
        <tissue evidence="2">Whole</tissue>
    </source>
</reference>
<dbReference type="AlphaFoldDB" id="A0AAN8WVZ9"/>
<keyword evidence="3" id="KW-1185">Reference proteome</keyword>
<organism evidence="2 3">
    <name type="scientific">Halocaridina rubra</name>
    <name type="common">Hawaiian red shrimp</name>
    <dbReference type="NCBI Taxonomy" id="373956"/>
    <lineage>
        <taxon>Eukaryota</taxon>
        <taxon>Metazoa</taxon>
        <taxon>Ecdysozoa</taxon>
        <taxon>Arthropoda</taxon>
        <taxon>Crustacea</taxon>
        <taxon>Multicrustacea</taxon>
        <taxon>Malacostraca</taxon>
        <taxon>Eumalacostraca</taxon>
        <taxon>Eucarida</taxon>
        <taxon>Decapoda</taxon>
        <taxon>Pleocyemata</taxon>
        <taxon>Caridea</taxon>
        <taxon>Atyoidea</taxon>
        <taxon>Atyidae</taxon>
        <taxon>Halocaridina</taxon>
    </lineage>
</organism>
<proteinExistence type="predicted"/>
<keyword evidence="1" id="KW-0472">Membrane</keyword>
<feature type="transmembrane region" description="Helical" evidence="1">
    <location>
        <begin position="42"/>
        <end position="66"/>
    </location>
</feature>
<protein>
    <submittedName>
        <fullName evidence="2">Uncharacterized protein</fullName>
    </submittedName>
</protein>
<sequence>MGAGVKATIDEEVQVKYLWVWGPAIVVEGDQQRREEAYKEDIPLKLCLLFLRRLVTALGVLLIVFVW</sequence>
<dbReference type="EMBL" id="JAXCGZ010015855">
    <property type="protein sequence ID" value="KAK7069778.1"/>
    <property type="molecule type" value="Genomic_DNA"/>
</dbReference>
<comment type="caution">
    <text evidence="2">The sequence shown here is derived from an EMBL/GenBank/DDBJ whole genome shotgun (WGS) entry which is preliminary data.</text>
</comment>
<dbReference type="Proteomes" id="UP001381693">
    <property type="component" value="Unassembled WGS sequence"/>
</dbReference>
<gene>
    <name evidence="2" type="ORF">SK128_024543</name>
</gene>